<dbReference type="Pfam" id="PF00132">
    <property type="entry name" value="Hexapep"/>
    <property type="match status" value="1"/>
</dbReference>
<keyword evidence="5" id="KW-0472">Membrane</keyword>
<dbReference type="Proteomes" id="UP001181347">
    <property type="component" value="Unassembled WGS sequence"/>
</dbReference>
<dbReference type="RefSeq" id="WP_014775269.1">
    <property type="nucleotide sequence ID" value="NZ_BAAFKU010000033.1"/>
</dbReference>
<dbReference type="AlphaFoldDB" id="A0AAE4LND5"/>
<evidence type="ECO:0000313" key="8">
    <source>
        <dbReference type="Proteomes" id="UP000324870"/>
    </source>
</evidence>
<gene>
    <name evidence="6" type="ORF">F2A26_14450</name>
    <name evidence="7" type="ORF">RVH17_12930</name>
</gene>
<dbReference type="InterPro" id="IPR001451">
    <property type="entry name" value="Hexapep"/>
</dbReference>
<dbReference type="Proteomes" id="UP000324870">
    <property type="component" value="Unassembled WGS sequence"/>
</dbReference>
<comment type="caution">
    <text evidence="7">The sequence shown here is derived from an EMBL/GenBank/DDBJ whole genome shotgun (WGS) entry which is preliminary data.</text>
</comment>
<keyword evidence="3" id="KW-0677">Repeat</keyword>
<dbReference type="SUPFAM" id="SSF51161">
    <property type="entry name" value="Trimeric LpxA-like enzymes"/>
    <property type="match status" value="1"/>
</dbReference>
<comment type="similarity">
    <text evidence="1">Belongs to the transferase hexapeptide repeat family.</text>
</comment>
<keyword evidence="5" id="KW-1133">Transmembrane helix</keyword>
<dbReference type="GO" id="GO:0005829">
    <property type="term" value="C:cytosol"/>
    <property type="evidence" value="ECO:0007669"/>
    <property type="project" value="TreeGrafter"/>
</dbReference>
<keyword evidence="2 7" id="KW-0808">Transferase</keyword>
<protein>
    <submittedName>
        <fullName evidence="7">Acyltransferase</fullName>
        <ecNumber evidence="7">2.3.1.-</ecNumber>
    </submittedName>
</protein>
<dbReference type="PROSITE" id="PS00101">
    <property type="entry name" value="HEXAPEP_TRANSFERASES"/>
    <property type="match status" value="1"/>
</dbReference>
<evidence type="ECO:0000313" key="7">
    <source>
        <dbReference type="EMBL" id="MDU0260995.1"/>
    </source>
</evidence>
<evidence type="ECO:0000313" key="6">
    <source>
        <dbReference type="EMBL" id="KAA3157536.1"/>
    </source>
</evidence>
<dbReference type="Pfam" id="PF14602">
    <property type="entry name" value="Hexapep_2"/>
    <property type="match status" value="1"/>
</dbReference>
<organism evidence="7 9">
    <name type="scientific">Alistipes finegoldii</name>
    <dbReference type="NCBI Taxonomy" id="214856"/>
    <lineage>
        <taxon>Bacteria</taxon>
        <taxon>Pseudomonadati</taxon>
        <taxon>Bacteroidota</taxon>
        <taxon>Bacteroidia</taxon>
        <taxon>Bacteroidales</taxon>
        <taxon>Rikenellaceae</taxon>
        <taxon>Alistipes</taxon>
    </lineage>
</organism>
<feature type="transmembrane region" description="Helical" evidence="5">
    <location>
        <begin position="6"/>
        <end position="30"/>
    </location>
</feature>
<evidence type="ECO:0000256" key="4">
    <source>
        <dbReference type="ARBA" id="ARBA00023315"/>
    </source>
</evidence>
<reference evidence="7" key="2">
    <citation type="submission" date="2023-10" db="EMBL/GenBank/DDBJ databases">
        <title>Genome Sequence of the Bacteria from From Gut Wall in Crohn's Disease.</title>
        <authorList>
            <person name="Rodriguez-Palacios A."/>
        </authorList>
    </citation>
    <scope>NUCLEOTIDE SEQUENCE</scope>
    <source>
        <strain evidence="7">CavFT-hAR58</strain>
    </source>
</reference>
<proteinExistence type="inferred from homology"/>
<sequence>MTTLFFVFLFLVLFKQIILVSSIFPMAFYYRFKRNRQFQSSESVSPPLVRQQKGGITGRIKLLCSGYFRYNLFQIAYIPSHIIRDFLYKKVCLVEIGPKAVIYFGAEIREPYKLKIGEGSIIGDRAVLDARNGISIGANVNLSTEVHIWTEQHDHRDPDFKCNSDDSFRVVIEDRAWLGPRTTILHGVTIGEGAVVAAGAVVTKDVAPYTIVGGVPAKKIGERTHDLRYEFSGDYIPFY</sequence>
<keyword evidence="5" id="KW-0812">Transmembrane</keyword>
<reference evidence="6 8" key="1">
    <citation type="journal article" date="2019" name="Nat. Med.">
        <title>A library of human gut bacterial isolates paired with longitudinal multiomics data enables mechanistic microbiome research.</title>
        <authorList>
            <person name="Poyet M."/>
            <person name="Groussin M."/>
            <person name="Gibbons S.M."/>
            <person name="Avila-Pacheco J."/>
            <person name="Jiang X."/>
            <person name="Kearney S.M."/>
            <person name="Perrotta A.R."/>
            <person name="Berdy B."/>
            <person name="Zhao S."/>
            <person name="Lieberman T.D."/>
            <person name="Swanson P.K."/>
            <person name="Smith M."/>
            <person name="Roesemann S."/>
            <person name="Alexander J.E."/>
            <person name="Rich S.A."/>
            <person name="Livny J."/>
            <person name="Vlamakis H."/>
            <person name="Clish C."/>
            <person name="Bullock K."/>
            <person name="Deik A."/>
            <person name="Scott J."/>
            <person name="Pierce K.A."/>
            <person name="Xavier R.J."/>
            <person name="Alm E.J."/>
        </authorList>
    </citation>
    <scope>NUCLEOTIDE SEQUENCE [LARGE SCALE GENOMIC DNA]</scope>
    <source>
        <strain evidence="6 8">BIOML-A1</strain>
    </source>
</reference>
<accession>A0AAE4LND5</accession>
<keyword evidence="8" id="KW-1185">Reference proteome</keyword>
<evidence type="ECO:0000313" key="9">
    <source>
        <dbReference type="Proteomes" id="UP001181347"/>
    </source>
</evidence>
<name>A0AAE4LND5_9BACT</name>
<dbReference type="EMBL" id="JAWDES010000005">
    <property type="protein sequence ID" value="MDU0260995.1"/>
    <property type="molecule type" value="Genomic_DNA"/>
</dbReference>
<evidence type="ECO:0000256" key="1">
    <source>
        <dbReference type="ARBA" id="ARBA00007274"/>
    </source>
</evidence>
<dbReference type="EMBL" id="VVND01000047">
    <property type="protein sequence ID" value="KAA3157536.1"/>
    <property type="molecule type" value="Genomic_DNA"/>
</dbReference>
<dbReference type="PANTHER" id="PTHR23416:SF23">
    <property type="entry name" value="ACETYLTRANSFERASE C18B11.09C-RELATED"/>
    <property type="match status" value="1"/>
</dbReference>
<dbReference type="PANTHER" id="PTHR23416">
    <property type="entry name" value="SIALIC ACID SYNTHASE-RELATED"/>
    <property type="match status" value="1"/>
</dbReference>
<dbReference type="InterPro" id="IPR011004">
    <property type="entry name" value="Trimer_LpxA-like_sf"/>
</dbReference>
<dbReference type="InterPro" id="IPR018357">
    <property type="entry name" value="Hexapep_transf_CS"/>
</dbReference>
<dbReference type="EC" id="2.3.1.-" evidence="7"/>
<evidence type="ECO:0000256" key="5">
    <source>
        <dbReference type="SAM" id="Phobius"/>
    </source>
</evidence>
<dbReference type="GO" id="GO:0008374">
    <property type="term" value="F:O-acyltransferase activity"/>
    <property type="evidence" value="ECO:0007669"/>
    <property type="project" value="TreeGrafter"/>
</dbReference>
<evidence type="ECO:0000256" key="3">
    <source>
        <dbReference type="ARBA" id="ARBA00022737"/>
    </source>
</evidence>
<dbReference type="Gene3D" id="2.160.10.10">
    <property type="entry name" value="Hexapeptide repeat proteins"/>
    <property type="match status" value="1"/>
</dbReference>
<dbReference type="InterPro" id="IPR051159">
    <property type="entry name" value="Hexapeptide_acetyltransf"/>
</dbReference>
<keyword evidence="4 7" id="KW-0012">Acyltransferase</keyword>
<dbReference type="OMA" id="VNISHYT"/>
<dbReference type="CDD" id="cd04647">
    <property type="entry name" value="LbH_MAT_like"/>
    <property type="match status" value="1"/>
</dbReference>
<evidence type="ECO:0000256" key="2">
    <source>
        <dbReference type="ARBA" id="ARBA00022679"/>
    </source>
</evidence>